<keyword evidence="2" id="KW-0812">Transmembrane</keyword>
<feature type="transmembrane region" description="Helical" evidence="2">
    <location>
        <begin position="43"/>
        <end position="70"/>
    </location>
</feature>
<dbReference type="AlphaFoldDB" id="A0A5J9VZX7"/>
<keyword evidence="4" id="KW-1185">Reference proteome</keyword>
<keyword evidence="2" id="KW-0472">Membrane</keyword>
<keyword evidence="2" id="KW-1133">Transmembrane helix</keyword>
<accession>A0A5J9VZX7</accession>
<organism evidence="3 4">
    <name type="scientific">Eragrostis curvula</name>
    <name type="common">weeping love grass</name>
    <dbReference type="NCBI Taxonomy" id="38414"/>
    <lineage>
        <taxon>Eukaryota</taxon>
        <taxon>Viridiplantae</taxon>
        <taxon>Streptophyta</taxon>
        <taxon>Embryophyta</taxon>
        <taxon>Tracheophyta</taxon>
        <taxon>Spermatophyta</taxon>
        <taxon>Magnoliopsida</taxon>
        <taxon>Liliopsida</taxon>
        <taxon>Poales</taxon>
        <taxon>Poaceae</taxon>
        <taxon>PACMAD clade</taxon>
        <taxon>Chloridoideae</taxon>
        <taxon>Eragrostideae</taxon>
        <taxon>Eragrostidinae</taxon>
        <taxon>Eragrostis</taxon>
    </lineage>
</organism>
<name>A0A5J9VZX7_9POAL</name>
<dbReference type="Proteomes" id="UP000324897">
    <property type="component" value="Chromosome 4"/>
</dbReference>
<protein>
    <submittedName>
        <fullName evidence="3">Uncharacterized protein</fullName>
    </submittedName>
</protein>
<dbReference type="EMBL" id="RWGY01000007">
    <property type="protein sequence ID" value="TVU41196.1"/>
    <property type="molecule type" value="Genomic_DNA"/>
</dbReference>
<gene>
    <name evidence="3" type="ORF">EJB05_14695</name>
</gene>
<evidence type="ECO:0000313" key="3">
    <source>
        <dbReference type="EMBL" id="TVU41196.1"/>
    </source>
</evidence>
<feature type="region of interest" description="Disordered" evidence="1">
    <location>
        <begin position="1"/>
        <end position="22"/>
    </location>
</feature>
<reference evidence="3 4" key="1">
    <citation type="journal article" date="2019" name="Sci. Rep.">
        <title>A high-quality genome of Eragrostis curvula grass provides insights into Poaceae evolution and supports new strategies to enhance forage quality.</title>
        <authorList>
            <person name="Carballo J."/>
            <person name="Santos B.A.C.M."/>
            <person name="Zappacosta D."/>
            <person name="Garbus I."/>
            <person name="Selva J.P."/>
            <person name="Gallo C.A."/>
            <person name="Diaz A."/>
            <person name="Albertini E."/>
            <person name="Caccamo M."/>
            <person name="Echenique V."/>
        </authorList>
    </citation>
    <scope>NUCLEOTIDE SEQUENCE [LARGE SCALE GENOMIC DNA]</scope>
    <source>
        <strain evidence="4">cv. Victoria</strain>
        <tissue evidence="3">Leaf</tissue>
    </source>
</reference>
<evidence type="ECO:0000256" key="1">
    <source>
        <dbReference type="SAM" id="MobiDB-lite"/>
    </source>
</evidence>
<dbReference type="Gramene" id="TVU41196">
    <property type="protein sequence ID" value="TVU41196"/>
    <property type="gene ID" value="EJB05_14695"/>
</dbReference>
<evidence type="ECO:0000313" key="4">
    <source>
        <dbReference type="Proteomes" id="UP000324897"/>
    </source>
</evidence>
<sequence>MKQFGMGVLTNIDQTKNPDEHEDAMPINELITENGKSGGMQGFVWQVGFEVAITSIMLYNLPIPLIYYLFQSA</sequence>
<comment type="caution">
    <text evidence="3">The sequence shown here is derived from an EMBL/GenBank/DDBJ whole genome shotgun (WGS) entry which is preliminary data.</text>
</comment>
<evidence type="ECO:0000256" key="2">
    <source>
        <dbReference type="SAM" id="Phobius"/>
    </source>
</evidence>
<proteinExistence type="predicted"/>